<dbReference type="InterPro" id="IPR036513">
    <property type="entry name" value="STAS_dom_sf"/>
</dbReference>
<accession>A0ABT2B5F2</accession>
<dbReference type="Gene3D" id="3.30.750.24">
    <property type="entry name" value="STAS domain"/>
    <property type="match status" value="1"/>
</dbReference>
<reference evidence="4 5" key="1">
    <citation type="submission" date="2022-08" db="EMBL/GenBank/DDBJ databases">
        <authorList>
            <person name="Somphong A."/>
            <person name="Phongsopitanun W."/>
        </authorList>
    </citation>
    <scope>NUCLEOTIDE SEQUENCE [LARGE SCALE GENOMIC DNA]</scope>
    <source>
        <strain evidence="4 5">LP11</strain>
    </source>
</reference>
<evidence type="ECO:0000313" key="5">
    <source>
        <dbReference type="Proteomes" id="UP001205612"/>
    </source>
</evidence>
<protein>
    <recommendedName>
        <fullName evidence="2">Anti-sigma factor antagonist</fullName>
    </recommendedName>
</protein>
<dbReference type="Pfam" id="PF01740">
    <property type="entry name" value="STAS"/>
    <property type="match status" value="1"/>
</dbReference>
<dbReference type="NCBIfam" id="TIGR00377">
    <property type="entry name" value="ant_ant_sig"/>
    <property type="match status" value="1"/>
</dbReference>
<evidence type="ECO:0000313" key="4">
    <source>
        <dbReference type="EMBL" id="MCS0603742.1"/>
    </source>
</evidence>
<gene>
    <name evidence="4" type="ORF">NX794_21350</name>
</gene>
<name>A0ABT2B5F2_9ACTN</name>
<comment type="similarity">
    <text evidence="1 2">Belongs to the anti-sigma-factor antagonist family.</text>
</comment>
<dbReference type="EMBL" id="JANUGP010000016">
    <property type="protein sequence ID" value="MCS0603742.1"/>
    <property type="molecule type" value="Genomic_DNA"/>
</dbReference>
<proteinExistence type="inferred from homology"/>
<evidence type="ECO:0000259" key="3">
    <source>
        <dbReference type="PROSITE" id="PS50801"/>
    </source>
</evidence>
<evidence type="ECO:0000256" key="2">
    <source>
        <dbReference type="RuleBase" id="RU003749"/>
    </source>
</evidence>
<comment type="caution">
    <text evidence="4">The sequence shown here is derived from an EMBL/GenBank/DDBJ whole genome shotgun (WGS) entry which is preliminary data.</text>
</comment>
<evidence type="ECO:0000256" key="1">
    <source>
        <dbReference type="ARBA" id="ARBA00009013"/>
    </source>
</evidence>
<feature type="domain" description="STAS" evidence="3">
    <location>
        <begin position="5"/>
        <end position="112"/>
    </location>
</feature>
<dbReference type="PROSITE" id="PS50801">
    <property type="entry name" value="STAS"/>
    <property type="match status" value="1"/>
</dbReference>
<sequence length="112" mass="12012">MPGPLSVTSAMRGDIRVLTVSGEIDRDTGGTLREALDASTTTHPRVVADFQRVSFMDSSGISILLTAHRALTAAGGWLRLAAPSEFIWRTVRIVGLDTVVDCFPTLGEALDR</sequence>
<organism evidence="4 5">
    <name type="scientific">Streptomyces pyxinicus</name>
    <dbReference type="NCBI Taxonomy" id="2970331"/>
    <lineage>
        <taxon>Bacteria</taxon>
        <taxon>Bacillati</taxon>
        <taxon>Actinomycetota</taxon>
        <taxon>Actinomycetes</taxon>
        <taxon>Kitasatosporales</taxon>
        <taxon>Streptomycetaceae</taxon>
        <taxon>Streptomyces</taxon>
    </lineage>
</organism>
<dbReference type="CDD" id="cd07043">
    <property type="entry name" value="STAS_anti-anti-sigma_factors"/>
    <property type="match status" value="1"/>
</dbReference>
<dbReference type="PANTHER" id="PTHR33495:SF2">
    <property type="entry name" value="ANTI-SIGMA FACTOR ANTAGONIST TM_1081-RELATED"/>
    <property type="match status" value="1"/>
</dbReference>
<keyword evidence="5" id="KW-1185">Reference proteome</keyword>
<dbReference type="RefSeq" id="WP_258780267.1">
    <property type="nucleotide sequence ID" value="NZ_JANUGP010000016.1"/>
</dbReference>
<dbReference type="InterPro" id="IPR002645">
    <property type="entry name" value="STAS_dom"/>
</dbReference>
<dbReference type="InterPro" id="IPR003658">
    <property type="entry name" value="Anti-sigma_ant"/>
</dbReference>
<dbReference type="PANTHER" id="PTHR33495">
    <property type="entry name" value="ANTI-SIGMA FACTOR ANTAGONIST TM_1081-RELATED-RELATED"/>
    <property type="match status" value="1"/>
</dbReference>
<dbReference type="SUPFAM" id="SSF52091">
    <property type="entry name" value="SpoIIaa-like"/>
    <property type="match status" value="1"/>
</dbReference>
<dbReference type="Proteomes" id="UP001205612">
    <property type="component" value="Unassembled WGS sequence"/>
</dbReference>